<feature type="domain" description="Glucose-methanol-choline oxidoreductase N-terminal" evidence="3">
    <location>
        <begin position="1"/>
        <end position="141"/>
    </location>
</feature>
<dbReference type="InterPro" id="IPR036188">
    <property type="entry name" value="FAD/NAD-bd_sf"/>
</dbReference>
<accession>A0A9P4MGR4</accession>
<feature type="domain" description="Glucose-methanol-choline oxidoreductase C-terminal" evidence="4">
    <location>
        <begin position="400"/>
        <end position="534"/>
    </location>
</feature>
<feature type="compositionally biased region" description="Polar residues" evidence="2">
    <location>
        <begin position="589"/>
        <end position="603"/>
    </location>
</feature>
<dbReference type="InterPro" id="IPR012132">
    <property type="entry name" value="GMC_OxRdtase"/>
</dbReference>
<sequence>MDDWAALGNPSWGWNDMAPYFQRQVAQTAAGLPRRQSAAIQEMTGPVQSLVPASTNGLLQPVKVSYPSYVYNQSSTVLSALAELDFSSSSQSATGVAVLPLFVDSATNHRSDARSAYLDPVLVRPNLHVVTGQMATRILTQSSPAQLDDLGHSANSSSALDPDQPSGYLASGTNHTVKWKRGWAQWRRRQATTALTSASITTPGPTSVHTEVRAVGVEFGSGPQSVRRNVSATREVILAAGVVWTPQLLKLSGIGPAAELRSLDLSTLIDLPGVGSNLQDHNLLSLTFPNRTSWYSADGLTQPVSLVPSELNASSPALGPQEAITLPSLAILQHNATAMRRDLLAQSMIQYLGPVADPDISAGYTMQAQLQLQNLQDTSRSTWELVDSENGGWAIANKRPLSRGWVKLQSPDPFHAPVVDPRYGSNPMDLTTLAKSIATVRRLFATQAFQGLNRPAQLPSSIIADASQISVFTKAHVQTGYNLAGTAAMLPRDQGGVVDPNLIVYGTQNIRVVDASVIPLLPGSHLQSVVYAIAEKAAHIIRAARVSPSSATSTTPGLSLGTLPDPLSDPPPDPQSVPRSDPSSDHRSGTSVVMLSTRSSPTMSPGLASESRLQTYGGYYSLTAS</sequence>
<dbReference type="Proteomes" id="UP000799439">
    <property type="component" value="Unassembled WGS sequence"/>
</dbReference>
<dbReference type="GO" id="GO:0016614">
    <property type="term" value="F:oxidoreductase activity, acting on CH-OH group of donors"/>
    <property type="evidence" value="ECO:0007669"/>
    <property type="project" value="InterPro"/>
</dbReference>
<dbReference type="Gene3D" id="3.30.560.10">
    <property type="entry name" value="Glucose Oxidase, domain 3"/>
    <property type="match status" value="2"/>
</dbReference>
<dbReference type="Pfam" id="PF00732">
    <property type="entry name" value="GMC_oxred_N"/>
    <property type="match status" value="2"/>
</dbReference>
<dbReference type="PANTHER" id="PTHR11552:SF115">
    <property type="entry name" value="DEHYDROGENASE XPTC-RELATED"/>
    <property type="match status" value="1"/>
</dbReference>
<dbReference type="EMBL" id="ML996086">
    <property type="protein sequence ID" value="KAF2152383.1"/>
    <property type="molecule type" value="Genomic_DNA"/>
</dbReference>
<keyword evidence="6" id="KW-1185">Reference proteome</keyword>
<dbReference type="GO" id="GO:0050660">
    <property type="term" value="F:flavin adenine dinucleotide binding"/>
    <property type="evidence" value="ECO:0007669"/>
    <property type="project" value="InterPro"/>
</dbReference>
<dbReference type="Gene3D" id="3.50.50.60">
    <property type="entry name" value="FAD/NAD(P)-binding domain"/>
    <property type="match status" value="2"/>
</dbReference>
<evidence type="ECO:0000259" key="3">
    <source>
        <dbReference type="Pfam" id="PF00732"/>
    </source>
</evidence>
<proteinExistence type="inferred from homology"/>
<evidence type="ECO:0000256" key="1">
    <source>
        <dbReference type="ARBA" id="ARBA00010790"/>
    </source>
</evidence>
<feature type="region of interest" description="Disordered" evidence="2">
    <location>
        <begin position="146"/>
        <end position="172"/>
    </location>
</feature>
<dbReference type="Pfam" id="PF05199">
    <property type="entry name" value="GMC_oxred_C"/>
    <property type="match status" value="1"/>
</dbReference>
<dbReference type="SUPFAM" id="SSF51905">
    <property type="entry name" value="FAD/NAD(P)-binding domain"/>
    <property type="match status" value="1"/>
</dbReference>
<dbReference type="PANTHER" id="PTHR11552">
    <property type="entry name" value="GLUCOSE-METHANOL-CHOLINE GMC OXIDOREDUCTASE"/>
    <property type="match status" value="1"/>
</dbReference>
<feature type="domain" description="Glucose-methanol-choline oxidoreductase N-terminal" evidence="3">
    <location>
        <begin position="209"/>
        <end position="281"/>
    </location>
</feature>
<dbReference type="InterPro" id="IPR000172">
    <property type="entry name" value="GMC_OxRdtase_N"/>
</dbReference>
<dbReference type="SUPFAM" id="SSF54373">
    <property type="entry name" value="FAD-linked reductases, C-terminal domain"/>
    <property type="match status" value="1"/>
</dbReference>
<feature type="region of interest" description="Disordered" evidence="2">
    <location>
        <begin position="545"/>
        <end position="610"/>
    </location>
</feature>
<dbReference type="AlphaFoldDB" id="A0A9P4MGR4"/>
<protein>
    <submittedName>
        <fullName evidence="5">GMC oxidoreductase</fullName>
    </submittedName>
</protein>
<reference evidence="5" key="1">
    <citation type="journal article" date="2020" name="Stud. Mycol.">
        <title>101 Dothideomycetes genomes: a test case for predicting lifestyles and emergence of pathogens.</title>
        <authorList>
            <person name="Haridas S."/>
            <person name="Albert R."/>
            <person name="Binder M."/>
            <person name="Bloem J."/>
            <person name="Labutti K."/>
            <person name="Salamov A."/>
            <person name="Andreopoulos B."/>
            <person name="Baker S."/>
            <person name="Barry K."/>
            <person name="Bills G."/>
            <person name="Bluhm B."/>
            <person name="Cannon C."/>
            <person name="Castanera R."/>
            <person name="Culley D."/>
            <person name="Daum C."/>
            <person name="Ezra D."/>
            <person name="Gonzalez J."/>
            <person name="Henrissat B."/>
            <person name="Kuo A."/>
            <person name="Liang C."/>
            <person name="Lipzen A."/>
            <person name="Lutzoni F."/>
            <person name="Magnuson J."/>
            <person name="Mondo S."/>
            <person name="Nolan M."/>
            <person name="Ohm R."/>
            <person name="Pangilinan J."/>
            <person name="Park H.-J."/>
            <person name="Ramirez L."/>
            <person name="Alfaro M."/>
            <person name="Sun H."/>
            <person name="Tritt A."/>
            <person name="Yoshinaga Y."/>
            <person name="Zwiers L.-H."/>
            <person name="Turgeon B."/>
            <person name="Goodwin S."/>
            <person name="Spatafora J."/>
            <person name="Crous P."/>
            <person name="Grigoriev I."/>
        </authorList>
    </citation>
    <scope>NUCLEOTIDE SEQUENCE</scope>
    <source>
        <strain evidence="5">CBS 260.36</strain>
    </source>
</reference>
<gene>
    <name evidence="5" type="ORF">K461DRAFT_145939</name>
</gene>
<evidence type="ECO:0000313" key="6">
    <source>
        <dbReference type="Proteomes" id="UP000799439"/>
    </source>
</evidence>
<evidence type="ECO:0000259" key="4">
    <source>
        <dbReference type="Pfam" id="PF05199"/>
    </source>
</evidence>
<evidence type="ECO:0000313" key="5">
    <source>
        <dbReference type="EMBL" id="KAF2152383.1"/>
    </source>
</evidence>
<name>A0A9P4MGR4_9PEZI</name>
<organism evidence="5 6">
    <name type="scientific">Myriangium duriaei CBS 260.36</name>
    <dbReference type="NCBI Taxonomy" id="1168546"/>
    <lineage>
        <taxon>Eukaryota</taxon>
        <taxon>Fungi</taxon>
        <taxon>Dikarya</taxon>
        <taxon>Ascomycota</taxon>
        <taxon>Pezizomycotina</taxon>
        <taxon>Dothideomycetes</taxon>
        <taxon>Dothideomycetidae</taxon>
        <taxon>Myriangiales</taxon>
        <taxon>Myriangiaceae</taxon>
        <taxon>Myriangium</taxon>
    </lineage>
</organism>
<comment type="similarity">
    <text evidence="1">Belongs to the GMC oxidoreductase family.</text>
</comment>
<feature type="compositionally biased region" description="Low complexity" evidence="2">
    <location>
        <begin position="545"/>
        <end position="566"/>
    </location>
</feature>
<evidence type="ECO:0000256" key="2">
    <source>
        <dbReference type="SAM" id="MobiDB-lite"/>
    </source>
</evidence>
<dbReference type="InterPro" id="IPR007867">
    <property type="entry name" value="GMC_OxRtase_C"/>
</dbReference>
<dbReference type="OrthoDB" id="269227at2759"/>
<dbReference type="GO" id="GO:0044550">
    <property type="term" value="P:secondary metabolite biosynthetic process"/>
    <property type="evidence" value="ECO:0007669"/>
    <property type="project" value="TreeGrafter"/>
</dbReference>
<dbReference type="PIRSF" id="PIRSF000137">
    <property type="entry name" value="Alcohol_oxidase"/>
    <property type="match status" value="1"/>
</dbReference>
<comment type="caution">
    <text evidence="5">The sequence shown here is derived from an EMBL/GenBank/DDBJ whole genome shotgun (WGS) entry which is preliminary data.</text>
</comment>